<dbReference type="InterPro" id="IPR036034">
    <property type="entry name" value="PDZ_sf"/>
</dbReference>
<dbReference type="Pfam" id="PF03572">
    <property type="entry name" value="Peptidase_S41"/>
    <property type="match status" value="1"/>
</dbReference>
<keyword evidence="4 5" id="KW-0720">Serine protease</keyword>
<evidence type="ECO:0000256" key="2">
    <source>
        <dbReference type="ARBA" id="ARBA00022670"/>
    </source>
</evidence>
<keyword evidence="3 5" id="KW-0378">Hydrolase</keyword>
<organism evidence="8 9">
    <name type="scientific">Natronospira bacteriovora</name>
    <dbReference type="NCBI Taxonomy" id="3069753"/>
    <lineage>
        <taxon>Bacteria</taxon>
        <taxon>Pseudomonadati</taxon>
        <taxon>Pseudomonadota</taxon>
        <taxon>Gammaproteobacteria</taxon>
        <taxon>Natronospirales</taxon>
        <taxon>Natronospiraceae</taxon>
        <taxon>Natronospira</taxon>
    </lineage>
</organism>
<reference evidence="8 9" key="1">
    <citation type="submission" date="2023-08" db="EMBL/GenBank/DDBJ databases">
        <title>Whole-genome sequencing of halo(alkali)philic microorganisms from hypersaline lakes.</title>
        <authorList>
            <person name="Sorokin D.Y."/>
            <person name="Abbas B."/>
            <person name="Merkel A.Y."/>
        </authorList>
    </citation>
    <scope>NUCLEOTIDE SEQUENCE [LARGE SCALE GENOMIC DNA]</scope>
    <source>
        <strain evidence="8 9">AB-CW4</strain>
    </source>
</reference>
<evidence type="ECO:0000259" key="7">
    <source>
        <dbReference type="PROSITE" id="PS50106"/>
    </source>
</evidence>
<dbReference type="InterPro" id="IPR001478">
    <property type="entry name" value="PDZ"/>
</dbReference>
<evidence type="ECO:0000313" key="9">
    <source>
        <dbReference type="Proteomes" id="UP001239019"/>
    </source>
</evidence>
<dbReference type="SUPFAM" id="SSF50156">
    <property type="entry name" value="PDZ domain-like"/>
    <property type="match status" value="1"/>
</dbReference>
<keyword evidence="2 5" id="KW-0645">Protease</keyword>
<dbReference type="CDD" id="cd06782">
    <property type="entry name" value="cpPDZ_CPP-like"/>
    <property type="match status" value="1"/>
</dbReference>
<dbReference type="NCBIfam" id="TIGR00225">
    <property type="entry name" value="prc"/>
    <property type="match status" value="1"/>
</dbReference>
<evidence type="ECO:0000256" key="5">
    <source>
        <dbReference type="RuleBase" id="RU004404"/>
    </source>
</evidence>
<gene>
    <name evidence="8" type="ORF">RBH19_08260</name>
</gene>
<dbReference type="SMART" id="SM00245">
    <property type="entry name" value="TSPc"/>
    <property type="match status" value="1"/>
</dbReference>
<evidence type="ECO:0000256" key="1">
    <source>
        <dbReference type="ARBA" id="ARBA00009179"/>
    </source>
</evidence>
<dbReference type="Gene3D" id="3.30.750.44">
    <property type="match status" value="1"/>
</dbReference>
<feature type="domain" description="PDZ" evidence="7">
    <location>
        <begin position="92"/>
        <end position="160"/>
    </location>
</feature>
<dbReference type="CDD" id="cd07560">
    <property type="entry name" value="Peptidase_S41_CPP"/>
    <property type="match status" value="1"/>
</dbReference>
<proteinExistence type="inferred from homology"/>
<keyword evidence="9" id="KW-1185">Reference proteome</keyword>
<dbReference type="SUPFAM" id="SSF52096">
    <property type="entry name" value="ClpP/crotonase"/>
    <property type="match status" value="1"/>
</dbReference>
<dbReference type="Pfam" id="PF17820">
    <property type="entry name" value="PDZ_6"/>
    <property type="match status" value="1"/>
</dbReference>
<name>A0ABU0W7F7_9GAMM</name>
<comment type="similarity">
    <text evidence="1 5">Belongs to the peptidase S41A family.</text>
</comment>
<dbReference type="PANTHER" id="PTHR32060:SF30">
    <property type="entry name" value="CARBOXY-TERMINAL PROCESSING PROTEASE CTPA"/>
    <property type="match status" value="1"/>
</dbReference>
<dbReference type="InterPro" id="IPR004447">
    <property type="entry name" value="Peptidase_S41A"/>
</dbReference>
<dbReference type="InterPro" id="IPR041489">
    <property type="entry name" value="PDZ_6"/>
</dbReference>
<dbReference type="Gene3D" id="3.90.226.10">
    <property type="entry name" value="2-enoyl-CoA Hydratase, Chain A, domain 1"/>
    <property type="match status" value="1"/>
</dbReference>
<dbReference type="InterPro" id="IPR029045">
    <property type="entry name" value="ClpP/crotonase-like_dom_sf"/>
</dbReference>
<comment type="caution">
    <text evidence="8">The sequence shown here is derived from an EMBL/GenBank/DDBJ whole genome shotgun (WGS) entry which is preliminary data.</text>
</comment>
<feature type="compositionally biased region" description="Basic and acidic residues" evidence="6">
    <location>
        <begin position="366"/>
        <end position="383"/>
    </location>
</feature>
<dbReference type="Gene3D" id="2.30.42.10">
    <property type="match status" value="1"/>
</dbReference>
<evidence type="ECO:0000256" key="3">
    <source>
        <dbReference type="ARBA" id="ARBA00022801"/>
    </source>
</evidence>
<feature type="region of interest" description="Disordered" evidence="6">
    <location>
        <begin position="354"/>
        <end position="386"/>
    </location>
</feature>
<dbReference type="PANTHER" id="PTHR32060">
    <property type="entry name" value="TAIL-SPECIFIC PROTEASE"/>
    <property type="match status" value="1"/>
</dbReference>
<accession>A0ABU0W7F7</accession>
<protein>
    <submittedName>
        <fullName evidence="8">S41 family peptidase</fullName>
    </submittedName>
</protein>
<dbReference type="SMART" id="SM00228">
    <property type="entry name" value="PDZ"/>
    <property type="match status" value="1"/>
</dbReference>
<evidence type="ECO:0000256" key="6">
    <source>
        <dbReference type="SAM" id="MobiDB-lite"/>
    </source>
</evidence>
<evidence type="ECO:0000313" key="8">
    <source>
        <dbReference type="EMBL" id="MDQ2069863.1"/>
    </source>
</evidence>
<evidence type="ECO:0000256" key="4">
    <source>
        <dbReference type="ARBA" id="ARBA00022825"/>
    </source>
</evidence>
<sequence length="425" mass="45897">MNPLSIKARTGLVLVMGFLLGSLVSVTHGVLADRERTAELPYEQARMLAEVLERVRQGYVEPIDDRELMEHAIRGLLSGLDDHSAFLDPEEFRQMQEGTSGRYGGLGLEVTQEDGVVTVIAPIADTPASRAGLKAGDRILSVDGDSLEGLSLNEAVRLMRGEPGSRIVLGILPQGETETRDVELVRERIQTRSVRHELLEPGIGYVNITHFRDQVGRQTREAIGTMTTENGGHLNGLILDMRNNPGGILRGAVEVADLFLEEGLIVSAEGRTRSARFTREASRGDIMLGAPIVVLVNRGSASASEIVAGALQDHDRAVVMGATSFGKGSVQTIMPLPDNSAMKLTTSRYMTPSGRAIEGQGVHPDLTVRDGEATPREDARQGEKAMSAWMRGMEPDSTAHGDDAELGEALRVLRGLNRSQLAEGR</sequence>
<dbReference type="Proteomes" id="UP001239019">
    <property type="component" value="Unassembled WGS sequence"/>
</dbReference>
<dbReference type="PROSITE" id="PS50106">
    <property type="entry name" value="PDZ"/>
    <property type="match status" value="1"/>
</dbReference>
<dbReference type="EMBL" id="JAVDDT010000004">
    <property type="protein sequence ID" value="MDQ2069863.1"/>
    <property type="molecule type" value="Genomic_DNA"/>
</dbReference>
<dbReference type="InterPro" id="IPR005151">
    <property type="entry name" value="Tail-specific_protease"/>
</dbReference>